<dbReference type="InterPro" id="IPR036249">
    <property type="entry name" value="Thioredoxin-like_sf"/>
</dbReference>
<organism evidence="8 9">
    <name type="scientific">Tolypocladium ophioglossoides (strain CBS 100239)</name>
    <name type="common">Snaketongue truffleclub</name>
    <name type="synonym">Elaphocordyceps ophioglossoides</name>
    <dbReference type="NCBI Taxonomy" id="1163406"/>
    <lineage>
        <taxon>Eukaryota</taxon>
        <taxon>Fungi</taxon>
        <taxon>Dikarya</taxon>
        <taxon>Ascomycota</taxon>
        <taxon>Pezizomycotina</taxon>
        <taxon>Sordariomycetes</taxon>
        <taxon>Hypocreomycetidae</taxon>
        <taxon>Hypocreales</taxon>
        <taxon>Ophiocordycipitaceae</taxon>
        <taxon>Tolypocladium</taxon>
    </lineage>
</organism>
<dbReference type="Gene3D" id="3.30.9.10">
    <property type="entry name" value="D-Amino Acid Oxidase, subunit A, domain 2"/>
    <property type="match status" value="1"/>
</dbReference>
<dbReference type="OrthoDB" id="1716816at2759"/>
<feature type="region of interest" description="Disordered" evidence="5">
    <location>
        <begin position="69"/>
        <end position="98"/>
    </location>
</feature>
<dbReference type="GO" id="GO:0016709">
    <property type="term" value="F:oxidoreductase activity, acting on paired donors, with incorporation or reduction of molecular oxygen, NAD(P)H as one donor, and incorporation of one atom of oxygen"/>
    <property type="evidence" value="ECO:0007669"/>
    <property type="project" value="UniProtKB-ARBA"/>
</dbReference>
<dbReference type="CDD" id="cd02979">
    <property type="entry name" value="PHOX_C"/>
    <property type="match status" value="1"/>
</dbReference>
<evidence type="ECO:0000313" key="9">
    <source>
        <dbReference type="Proteomes" id="UP000036947"/>
    </source>
</evidence>
<dbReference type="EMBL" id="LFRF01000019">
    <property type="protein sequence ID" value="KND89341.1"/>
    <property type="molecule type" value="Genomic_DNA"/>
</dbReference>
<dbReference type="SUPFAM" id="SSF51905">
    <property type="entry name" value="FAD/NAD(P)-binding domain"/>
    <property type="match status" value="1"/>
</dbReference>
<evidence type="ECO:0000256" key="4">
    <source>
        <dbReference type="ARBA" id="ARBA00023002"/>
    </source>
</evidence>
<evidence type="ECO:0000256" key="3">
    <source>
        <dbReference type="ARBA" id="ARBA00022827"/>
    </source>
</evidence>
<dbReference type="Gene3D" id="3.50.50.60">
    <property type="entry name" value="FAD/NAD(P)-binding domain"/>
    <property type="match status" value="1"/>
</dbReference>
<dbReference type="InterPro" id="IPR002938">
    <property type="entry name" value="FAD-bd"/>
</dbReference>
<dbReference type="InterPro" id="IPR050641">
    <property type="entry name" value="RIFMO-like"/>
</dbReference>
<protein>
    <submittedName>
        <fullName evidence="8">Phenol 2-monooxygenase</fullName>
    </submittedName>
</protein>
<dbReference type="PANTHER" id="PTHR43004:SF20">
    <property type="entry name" value="2-MONOOXYGENASE, PUTATIVE (AFU_ORTHOLOGUE AFUA_1G13660)-RELATED"/>
    <property type="match status" value="1"/>
</dbReference>
<dbReference type="Pfam" id="PF01494">
    <property type="entry name" value="FAD_binding_3"/>
    <property type="match status" value="1"/>
</dbReference>
<dbReference type="PANTHER" id="PTHR43004">
    <property type="entry name" value="TRK SYSTEM POTASSIUM UPTAKE PROTEIN"/>
    <property type="match status" value="1"/>
</dbReference>
<keyword evidence="4" id="KW-0560">Oxidoreductase</keyword>
<dbReference type="PRINTS" id="PR00420">
    <property type="entry name" value="RNGMNOXGNASE"/>
</dbReference>
<sequence>MALDPRHSRTIGLALIRGIDAANKSLQILTPMCAKKIVDAKSRGHGIVLVHGKFDAPTWSYTEHLYEQADQDDEPMAELEVTDEDTSQDDSDAEPDYASDAVDDAAIPWVEVLSGNEKRPVGSRQSCHVVLRGHTCPIIPLQSLGHVNGLLIHGVDVGYSCPRGTPTKDDYTDLASFTMNAAAMTTPSPHKSQVDVLIVGAGPSGLMLALWMARLGIKTRFVDKRTDKVFSGQADGFQVRTMEILDSFGIGERVWKEANHMLEVSFWNPDENGRIQRNARAPDTLPDLSRFTECVLHQGRMETFFLDAIRASESPTHPAVRIDRCTMPTSLHVDEHLAEDDDAYPVEVTLRRRSEHEATPVQRLGNLGDGMHRSNLVEDDTGTVLERSAGQVEETVRAKYLVGCDGAHSWVRKTLGEGYEMPPKDAAPLITVLTLMLVTRGVLDIIPITDFPDIRNRCMVHSADSGTAMVIPRENRLVRLYIQLKEVSAGTGRVDRSTITPDVIFKAAQKILSPYSIQYHYIDWWTAYQIGQRSGNRFSKLDRVFLAGDAVHTHSPKAGQGMNTSMQDTYNLGWKLGLVCKRVLRRGVLATYELERRQIAKQLIEFDQRFSRLFTGRPAKDILDETGVSMKEFQEAFRTSQMVCPRCHWRSEEQRQLMMGQFTTGVGICYQPSMLVSTADDRPEGPTAGDHELLAANCKPGTRFASCKVLGQADPRPWELHHHMPSDGRFRIVVLGGDISRPAQLALVNDLGGWLSTALLPRCPRTALSPGSSPHGGGCGGRPKTARDPSVVDVLLVHAAPREAVELLTDLHDVYHPFDDKLGWDFDKTFADGPSYHEGHGRAHEAYRVDVDGAGAAVVVRPDGYIGLVASLGDEGRDKMARWFDAVLRTTP</sequence>
<keyword evidence="8" id="KW-0503">Monooxygenase</keyword>
<evidence type="ECO:0000259" key="6">
    <source>
        <dbReference type="Pfam" id="PF01494"/>
    </source>
</evidence>
<comment type="similarity">
    <text evidence="1">Belongs to the PheA/TfdB FAD monooxygenase family.</text>
</comment>
<keyword evidence="9" id="KW-1185">Reference proteome</keyword>
<evidence type="ECO:0000256" key="1">
    <source>
        <dbReference type="ARBA" id="ARBA00007801"/>
    </source>
</evidence>
<feature type="domain" description="FAD-binding" evidence="6">
    <location>
        <begin position="194"/>
        <end position="606"/>
    </location>
</feature>
<gene>
    <name evidence="8" type="ORF">TOPH_05944</name>
</gene>
<dbReference type="InterPro" id="IPR012941">
    <property type="entry name" value="Phe_hydrox_C_dim_dom"/>
</dbReference>
<dbReference type="InterPro" id="IPR036188">
    <property type="entry name" value="FAD/NAD-bd_sf"/>
</dbReference>
<dbReference type="STRING" id="1163406.A0A0L0N5P2"/>
<feature type="domain" description="Phenol hydroxylase-like C-terminal dimerisation" evidence="7">
    <location>
        <begin position="669"/>
        <end position="889"/>
    </location>
</feature>
<dbReference type="Gene3D" id="3.40.30.20">
    <property type="match status" value="1"/>
</dbReference>
<keyword evidence="2" id="KW-0285">Flavoprotein</keyword>
<evidence type="ECO:0000313" key="8">
    <source>
        <dbReference type="EMBL" id="KND89341.1"/>
    </source>
</evidence>
<comment type="caution">
    <text evidence="8">The sequence shown here is derived from an EMBL/GenBank/DDBJ whole genome shotgun (WGS) entry which is preliminary data.</text>
</comment>
<dbReference type="Proteomes" id="UP000036947">
    <property type="component" value="Unassembled WGS sequence"/>
</dbReference>
<dbReference type="AlphaFoldDB" id="A0A0L0N5P2"/>
<dbReference type="GO" id="GO:0071949">
    <property type="term" value="F:FAD binding"/>
    <property type="evidence" value="ECO:0007669"/>
    <property type="project" value="InterPro"/>
</dbReference>
<accession>A0A0L0N5P2</accession>
<dbReference type="InterPro" id="IPR038220">
    <property type="entry name" value="PHOX_C_sf"/>
</dbReference>
<reference evidence="8 9" key="1">
    <citation type="journal article" date="2015" name="BMC Genomics">
        <title>The genome of the truffle-parasite Tolypocladium ophioglossoides and the evolution of antifungal peptaibiotics.</title>
        <authorList>
            <person name="Quandt C.A."/>
            <person name="Bushley K.E."/>
            <person name="Spatafora J.W."/>
        </authorList>
    </citation>
    <scope>NUCLEOTIDE SEQUENCE [LARGE SCALE GENOMIC DNA]</scope>
    <source>
        <strain evidence="8 9">CBS 100239</strain>
    </source>
</reference>
<keyword evidence="3" id="KW-0274">FAD</keyword>
<evidence type="ECO:0000259" key="7">
    <source>
        <dbReference type="Pfam" id="PF07976"/>
    </source>
</evidence>
<feature type="region of interest" description="Disordered" evidence="5">
    <location>
        <begin position="767"/>
        <end position="786"/>
    </location>
</feature>
<dbReference type="Pfam" id="PF07976">
    <property type="entry name" value="Phe_hydrox_dim"/>
    <property type="match status" value="1"/>
</dbReference>
<evidence type="ECO:0000256" key="2">
    <source>
        <dbReference type="ARBA" id="ARBA00022630"/>
    </source>
</evidence>
<name>A0A0L0N5P2_TOLOC</name>
<dbReference type="SUPFAM" id="SSF54373">
    <property type="entry name" value="FAD-linked reductases, C-terminal domain"/>
    <property type="match status" value="1"/>
</dbReference>
<evidence type="ECO:0000256" key="5">
    <source>
        <dbReference type="SAM" id="MobiDB-lite"/>
    </source>
</evidence>
<proteinExistence type="inferred from homology"/>
<dbReference type="SUPFAM" id="SSF52833">
    <property type="entry name" value="Thioredoxin-like"/>
    <property type="match status" value="1"/>
</dbReference>